<organism evidence="1 2">
    <name type="scientific">Halorhabdus utahensis (strain DSM 12940 / JCM 11049 / AX-2)</name>
    <dbReference type="NCBI Taxonomy" id="519442"/>
    <lineage>
        <taxon>Archaea</taxon>
        <taxon>Methanobacteriati</taxon>
        <taxon>Methanobacteriota</taxon>
        <taxon>Stenosarchaea group</taxon>
        <taxon>Halobacteria</taxon>
        <taxon>Halobacteriales</taxon>
        <taxon>Haloarculaceae</taxon>
        <taxon>Halorhabdus</taxon>
    </lineage>
</organism>
<dbReference type="GeneID" id="8384442"/>
<dbReference type="AlphaFoldDB" id="C7NU70"/>
<dbReference type="KEGG" id="hut:Huta_2148"/>
<accession>C7NU70</accession>
<dbReference type="STRING" id="519442.Huta_2148"/>
<dbReference type="RefSeq" id="WP_015789886.1">
    <property type="nucleotide sequence ID" value="NC_013158.1"/>
</dbReference>
<name>C7NU70_HALUD</name>
<reference evidence="1 2" key="1">
    <citation type="journal article" date="2009" name="Stand. Genomic Sci.">
        <title>Complete genome sequence of Halorhabdus utahensis type strain (AX-2).</title>
        <authorList>
            <person name="Anderson I."/>
            <person name="Tindall B.J."/>
            <person name="Pomrenke H."/>
            <person name="Goker M."/>
            <person name="Lapidus A."/>
            <person name="Nolan M."/>
            <person name="Copeland A."/>
            <person name="Glavina Del Rio T."/>
            <person name="Chen F."/>
            <person name="Tice H."/>
            <person name="Cheng J.F."/>
            <person name="Lucas S."/>
            <person name="Chertkov O."/>
            <person name="Bruce D."/>
            <person name="Brettin T."/>
            <person name="Detter J.C."/>
            <person name="Han C."/>
            <person name="Goodwin L."/>
            <person name="Land M."/>
            <person name="Hauser L."/>
            <person name="Chang Y.J."/>
            <person name="Jeffries C.D."/>
            <person name="Pitluck S."/>
            <person name="Pati A."/>
            <person name="Mavromatis K."/>
            <person name="Ivanova N."/>
            <person name="Ovchinnikova G."/>
            <person name="Chen A."/>
            <person name="Palaniappan K."/>
            <person name="Chain P."/>
            <person name="Rohde M."/>
            <person name="Bristow J."/>
            <person name="Eisen J.A."/>
            <person name="Markowitz V."/>
            <person name="Hugenholtz P."/>
            <person name="Kyrpides N.C."/>
            <person name="Klenk H.P."/>
        </authorList>
    </citation>
    <scope>NUCLEOTIDE SEQUENCE [LARGE SCALE GENOMIC DNA]</scope>
    <source>
        <strain evidence="2">DSM 12940 / JCM 11049 / AX-2</strain>
    </source>
</reference>
<sequence length="532" mass="59204">MIQYGDTVTGTTEDRLFFTAEEEDVVSIDLRVNNPIDNEGRIDLRRPNEDHLTYARGNAEDGNAAISLHSLPRISGDYIIDVTSSVNSDNDTLDYELSLYKGVPSEKVITYGESLTGEITRDDRYYDNYTIAGYHDTYGFEADVGDEVTVEMRPDNEIDNDAQIALFDPDGDLAKTAEYNGEDGNAVITQYGVDQYSAGEYTIVATGDQDTDLFSYEISVYEGIPIDRMISYGESLTGEITRGDRYYDNFSVKGYHDTYGLQADVGDEITIEIRPHNEIDNDAWIALYDPDGNRVEYDEHGGEDGNAVITQYGVDQYSAGEYTIVATGDQDTDLFSYEISVYEGIPIDQTISYGESLTGEITREDRYFDNFSVKGYHDTYGFETREDNVVTIEMKPHNELDNDAWIALYDPDENRVEYDEHGGKDGNAIIPNLSVDQAGTYTIVSSGDGNTDTFRYTISLSLENGTPPQEVHPSGVSQEVWSAVTSQNSPAGELTAGDLDGAVQSYQNNSPINGVSIIFQDLIDLVQWYNQQ</sequence>
<dbReference type="Gene3D" id="2.60.120.380">
    <property type="match status" value="4"/>
</dbReference>
<keyword evidence="2" id="KW-1185">Reference proteome</keyword>
<dbReference type="Proteomes" id="UP000002071">
    <property type="component" value="Chromosome"/>
</dbReference>
<protein>
    <submittedName>
        <fullName evidence="1">Uncharacterized protein</fullName>
    </submittedName>
</protein>
<dbReference type="HOGENOM" id="CLU_511550_0_0_2"/>
<proteinExistence type="predicted"/>
<dbReference type="EMBL" id="CP001687">
    <property type="protein sequence ID" value="ACV12315.1"/>
    <property type="molecule type" value="Genomic_DNA"/>
</dbReference>
<gene>
    <name evidence="1" type="ordered locus">Huta_2148</name>
</gene>
<evidence type="ECO:0000313" key="1">
    <source>
        <dbReference type="EMBL" id="ACV12315.1"/>
    </source>
</evidence>
<evidence type="ECO:0000313" key="2">
    <source>
        <dbReference type="Proteomes" id="UP000002071"/>
    </source>
</evidence>